<keyword evidence="5 14" id="KW-0052">Apoplast</keyword>
<dbReference type="Proteomes" id="UP000515123">
    <property type="component" value="Linkage group 17"/>
</dbReference>
<dbReference type="Pfam" id="PF00190">
    <property type="entry name" value="Cupin_1"/>
    <property type="match status" value="1"/>
</dbReference>
<comment type="function">
    <text evidence="1">May play a role in plant defense. Probably has no oxalate oxidase activity even if the active site is conserved.</text>
</comment>
<keyword evidence="7 11" id="KW-0479">Metal-binding</keyword>
<evidence type="ECO:0000256" key="11">
    <source>
        <dbReference type="PIRSR" id="PIRSR601929-1"/>
    </source>
</evidence>
<evidence type="ECO:0000256" key="14">
    <source>
        <dbReference type="RuleBase" id="RU366015"/>
    </source>
</evidence>
<dbReference type="OrthoDB" id="1921208at2759"/>
<feature type="domain" description="Cupin type-1" evidence="15">
    <location>
        <begin position="78"/>
        <end position="201"/>
    </location>
</feature>
<feature type="disulfide bond" evidence="13">
    <location>
        <begin position="36"/>
        <end position="55"/>
    </location>
</feature>
<dbReference type="PROSITE" id="PS00725">
    <property type="entry name" value="GERMIN"/>
    <property type="match status" value="1"/>
</dbReference>
<comment type="subunit">
    <text evidence="4">Oligomer (believed to be a pentamer but probably hexamer).</text>
</comment>
<evidence type="ECO:0000256" key="5">
    <source>
        <dbReference type="ARBA" id="ARBA00022523"/>
    </source>
</evidence>
<dbReference type="InterPro" id="IPR006045">
    <property type="entry name" value="Cupin_1"/>
</dbReference>
<evidence type="ECO:0000256" key="12">
    <source>
        <dbReference type="PIRSR" id="PIRSR601929-2"/>
    </source>
</evidence>
<sequence length="227" mass="24768">MNLHTIMSSSFLVIVLHLTFSISTCFADDGPLQDVCPTALQGDRSQKLFINGFPCKNHNNISAPDFKTSLLNHAGDVDNFFRSSVTVVTAAEFPGLNTQSLSMARTDLAMDGMVLPHSHPRASEMMYVAHGTVVAGFIDSNGWLFQRTIGEGDVFMFPRGLLHFCVNAGFGLATAYSVFNSQNPGVASIAGSMFTPESEVVQRMVERMLRLRVMGMGDDAVEMSLFE</sequence>
<proteinExistence type="inferred from homology"/>
<dbReference type="GO" id="GO:0048046">
    <property type="term" value="C:apoplast"/>
    <property type="evidence" value="ECO:0007669"/>
    <property type="project" value="UniProtKB-SubCell"/>
</dbReference>
<accession>A0A6P5GFW9</accession>
<dbReference type="SMART" id="SM00835">
    <property type="entry name" value="Cupin_1"/>
    <property type="match status" value="1"/>
</dbReference>
<dbReference type="Gene3D" id="2.60.120.10">
    <property type="entry name" value="Jelly Rolls"/>
    <property type="match status" value="1"/>
</dbReference>
<feature type="binding site" evidence="12">
    <location>
        <position position="163"/>
    </location>
    <ligand>
        <name>Mn(2+)</name>
        <dbReference type="ChEBI" id="CHEBI:29035"/>
    </ligand>
</feature>
<comment type="similarity">
    <text evidence="3 14">Belongs to the germin family.</text>
</comment>
<dbReference type="SUPFAM" id="SSF51182">
    <property type="entry name" value="RmlC-like cupins"/>
    <property type="match status" value="1"/>
</dbReference>
<dbReference type="GO" id="GO:0010497">
    <property type="term" value="P:plasmodesmata-mediated intercellular transport"/>
    <property type="evidence" value="ECO:0007669"/>
    <property type="project" value="UniProtKB-ARBA"/>
</dbReference>
<organism evidence="16 17">
    <name type="scientific">Ananas comosus</name>
    <name type="common">Pineapple</name>
    <name type="synonym">Ananas ananas</name>
    <dbReference type="NCBI Taxonomy" id="4615"/>
    <lineage>
        <taxon>Eukaryota</taxon>
        <taxon>Viridiplantae</taxon>
        <taxon>Streptophyta</taxon>
        <taxon>Embryophyta</taxon>
        <taxon>Tracheophyta</taxon>
        <taxon>Spermatophyta</taxon>
        <taxon>Magnoliopsida</taxon>
        <taxon>Liliopsida</taxon>
        <taxon>Poales</taxon>
        <taxon>Bromeliaceae</taxon>
        <taxon>Bromelioideae</taxon>
        <taxon>Ananas</taxon>
    </lineage>
</organism>
<evidence type="ECO:0000259" key="15">
    <source>
        <dbReference type="SMART" id="SM00835"/>
    </source>
</evidence>
<name>A0A6P5GFW9_ANACO</name>
<dbReference type="FunFam" id="2.60.120.10:FF:000025">
    <property type="entry name" value="germin-like protein subfamily 2 member 1"/>
    <property type="match status" value="1"/>
</dbReference>
<dbReference type="AlphaFoldDB" id="A0A6P5GFW9"/>
<evidence type="ECO:0000256" key="9">
    <source>
        <dbReference type="ARBA" id="ARBA00023157"/>
    </source>
</evidence>
<dbReference type="InterPro" id="IPR011051">
    <property type="entry name" value="RmlC_Cupin_sf"/>
</dbReference>
<dbReference type="GO" id="GO:0030145">
    <property type="term" value="F:manganese ion binding"/>
    <property type="evidence" value="ECO:0007669"/>
    <property type="project" value="UniProtKB-UniRule"/>
</dbReference>
<feature type="binding site" evidence="12">
    <location>
        <position position="119"/>
    </location>
    <ligand>
        <name>Mn(2+)</name>
        <dbReference type="ChEBI" id="CHEBI:29035"/>
    </ligand>
</feature>
<evidence type="ECO:0000256" key="2">
    <source>
        <dbReference type="ARBA" id="ARBA00004271"/>
    </source>
</evidence>
<dbReference type="CDD" id="cd02241">
    <property type="entry name" value="cupin_OxOx"/>
    <property type="match status" value="1"/>
</dbReference>
<feature type="binding site" evidence="11">
    <location>
        <position position="124"/>
    </location>
    <ligand>
        <name>oxalate</name>
        <dbReference type="ChEBI" id="CHEBI:30623"/>
    </ligand>
</feature>
<keyword evidence="10 11" id="KW-0464">Manganese</keyword>
<evidence type="ECO:0000256" key="13">
    <source>
        <dbReference type="PIRSR" id="PIRSR601929-3"/>
    </source>
</evidence>
<dbReference type="Gramene" id="Aco016168.1.mrna1">
    <property type="protein sequence ID" value="Aco016168.1.mrna1.cds1"/>
    <property type="gene ID" value="Aco016168.1.path1"/>
</dbReference>
<dbReference type="RefSeq" id="XP_020106737.1">
    <property type="nucleotide sequence ID" value="XM_020251148.1"/>
</dbReference>
<evidence type="ECO:0000256" key="6">
    <source>
        <dbReference type="ARBA" id="ARBA00022525"/>
    </source>
</evidence>
<feature type="binding site" evidence="12">
    <location>
        <position position="117"/>
    </location>
    <ligand>
        <name>Mn(2+)</name>
        <dbReference type="ChEBI" id="CHEBI:29035"/>
    </ligand>
</feature>
<dbReference type="InterPro" id="IPR019780">
    <property type="entry name" value="Germin_Mn-BS"/>
</dbReference>
<dbReference type="GO" id="GO:0009506">
    <property type="term" value="C:plasmodesma"/>
    <property type="evidence" value="ECO:0007669"/>
    <property type="project" value="UniProtKB-ARBA"/>
</dbReference>
<dbReference type="InterPro" id="IPR001929">
    <property type="entry name" value="Germin"/>
</dbReference>
<evidence type="ECO:0000256" key="1">
    <source>
        <dbReference type="ARBA" id="ARBA00003629"/>
    </source>
</evidence>
<feature type="chain" id="PRO_5028520568" description="Germin-like protein" evidence="14">
    <location>
        <begin position="28"/>
        <end position="227"/>
    </location>
</feature>
<evidence type="ECO:0000313" key="17">
    <source>
        <dbReference type="RefSeq" id="XP_020106737.1"/>
    </source>
</evidence>
<reference evidence="17" key="2">
    <citation type="submission" date="2025-08" db="UniProtKB">
        <authorList>
            <consortium name="RefSeq"/>
        </authorList>
    </citation>
    <scope>IDENTIFICATION</scope>
    <source>
        <tissue evidence="17">Leaf</tissue>
    </source>
</reference>
<dbReference type="GO" id="GO:2000280">
    <property type="term" value="P:regulation of root development"/>
    <property type="evidence" value="ECO:0007669"/>
    <property type="project" value="UniProtKB-ARBA"/>
</dbReference>
<protein>
    <recommendedName>
        <fullName evidence="14">Germin-like protein</fullName>
    </recommendedName>
</protein>
<dbReference type="PANTHER" id="PTHR31238">
    <property type="entry name" value="GERMIN-LIKE PROTEIN SUBFAMILY 3 MEMBER 3"/>
    <property type="match status" value="1"/>
</dbReference>
<keyword evidence="16" id="KW-1185">Reference proteome</keyword>
<keyword evidence="9 13" id="KW-1015">Disulfide bond</keyword>
<keyword evidence="6 14" id="KW-0964">Secreted</keyword>
<reference evidence="16" key="1">
    <citation type="journal article" date="2015" name="Nat. Genet.">
        <title>The pineapple genome and the evolution of CAM photosynthesis.</title>
        <authorList>
            <person name="Ming R."/>
            <person name="VanBuren R."/>
            <person name="Wai C.M."/>
            <person name="Tang H."/>
            <person name="Schatz M.C."/>
            <person name="Bowers J.E."/>
            <person name="Lyons E."/>
            <person name="Wang M.L."/>
            <person name="Chen J."/>
            <person name="Biggers E."/>
            <person name="Zhang J."/>
            <person name="Huang L."/>
            <person name="Zhang L."/>
            <person name="Miao W."/>
            <person name="Zhang J."/>
            <person name="Ye Z."/>
            <person name="Miao C."/>
            <person name="Lin Z."/>
            <person name="Wang H."/>
            <person name="Zhou H."/>
            <person name="Yim W.C."/>
            <person name="Priest H.D."/>
            <person name="Zheng C."/>
            <person name="Woodhouse M."/>
            <person name="Edger P.P."/>
            <person name="Guyot R."/>
            <person name="Guo H.B."/>
            <person name="Guo H."/>
            <person name="Zheng G."/>
            <person name="Singh R."/>
            <person name="Sharma A."/>
            <person name="Min X."/>
            <person name="Zheng Y."/>
            <person name="Lee H."/>
            <person name="Gurtowski J."/>
            <person name="Sedlazeck F.J."/>
            <person name="Harkess A."/>
            <person name="McKain M.R."/>
            <person name="Liao Z."/>
            <person name="Fang J."/>
            <person name="Liu J."/>
            <person name="Zhang X."/>
            <person name="Zhang Q."/>
            <person name="Hu W."/>
            <person name="Qin Y."/>
            <person name="Wang K."/>
            <person name="Chen L.Y."/>
            <person name="Shirley N."/>
            <person name="Lin Y.R."/>
            <person name="Liu L.Y."/>
            <person name="Hernandez A.G."/>
            <person name="Wright C.L."/>
            <person name="Bulone V."/>
            <person name="Tuskan G.A."/>
            <person name="Heath K."/>
            <person name="Zee F."/>
            <person name="Moore P.H."/>
            <person name="Sunkar R."/>
            <person name="Leebens-Mack J.H."/>
            <person name="Mockler T."/>
            <person name="Bennetzen J.L."/>
            <person name="Freeling M."/>
            <person name="Sankoff D."/>
            <person name="Paterson A.H."/>
            <person name="Zhu X."/>
            <person name="Yang X."/>
            <person name="Smith J.A."/>
            <person name="Cushman J.C."/>
            <person name="Paull R.E."/>
            <person name="Yu Q."/>
        </authorList>
    </citation>
    <scope>NUCLEOTIDE SEQUENCE [LARGE SCALE GENOMIC DNA]</scope>
    <source>
        <strain evidence="16">cv. F153</strain>
    </source>
</reference>
<evidence type="ECO:0000256" key="8">
    <source>
        <dbReference type="ARBA" id="ARBA00022729"/>
    </source>
</evidence>
<gene>
    <name evidence="17" type="primary">LOC109722975</name>
</gene>
<feature type="binding site" evidence="11">
    <location>
        <position position="119"/>
    </location>
    <ligand>
        <name>oxalate</name>
        <dbReference type="ChEBI" id="CHEBI:30623"/>
    </ligand>
</feature>
<evidence type="ECO:0000256" key="10">
    <source>
        <dbReference type="ARBA" id="ARBA00023211"/>
    </source>
</evidence>
<dbReference type="InterPro" id="IPR014710">
    <property type="entry name" value="RmlC-like_jellyroll"/>
</dbReference>
<dbReference type="GeneID" id="109722975"/>
<evidence type="ECO:0000256" key="4">
    <source>
        <dbReference type="ARBA" id="ARBA00011268"/>
    </source>
</evidence>
<comment type="subcellular location">
    <subcellularLocation>
        <location evidence="2 14">Secreted</location>
        <location evidence="2 14">Extracellular space</location>
        <location evidence="2 14">Apoplast</location>
    </subcellularLocation>
</comment>
<dbReference type="PRINTS" id="PR00325">
    <property type="entry name" value="GERMIN"/>
</dbReference>
<evidence type="ECO:0000313" key="16">
    <source>
        <dbReference type="Proteomes" id="UP000515123"/>
    </source>
</evidence>
<feature type="binding site" evidence="12">
    <location>
        <position position="124"/>
    </location>
    <ligand>
        <name>Mn(2+)</name>
        <dbReference type="ChEBI" id="CHEBI:29035"/>
    </ligand>
</feature>
<evidence type="ECO:0000256" key="3">
    <source>
        <dbReference type="ARBA" id="ARBA00007456"/>
    </source>
</evidence>
<feature type="signal peptide" evidence="14">
    <location>
        <begin position="1"/>
        <end position="27"/>
    </location>
</feature>
<evidence type="ECO:0000256" key="7">
    <source>
        <dbReference type="ARBA" id="ARBA00022723"/>
    </source>
</evidence>
<keyword evidence="8 14" id="KW-0732">Signal</keyword>